<gene>
    <name evidence="2" type="ORF">F3D71_32375</name>
</gene>
<dbReference type="AlphaFoldDB" id="A0A5M5BKV2"/>
<dbReference type="Proteomes" id="UP000323717">
    <property type="component" value="Unassembled WGS sequence"/>
</dbReference>
<name>A0A5M5BKV2_BACOV</name>
<evidence type="ECO:0000313" key="3">
    <source>
        <dbReference type="Proteomes" id="UP000323717"/>
    </source>
</evidence>
<sequence>ARARRLVGNDCKVFGTIYALNHKTNIADAVSLCLEKSEGLMIFDIVQVIEMNLWDDIQKGIERAEAQR</sequence>
<accession>A0A5M5BKV2</accession>
<dbReference type="InterPro" id="IPR032280">
    <property type="entry name" value="DUF4985"/>
</dbReference>
<protein>
    <submittedName>
        <fullName evidence="2">9-O-acetylesterase</fullName>
    </submittedName>
</protein>
<proteinExistence type="predicted"/>
<feature type="non-terminal residue" evidence="2">
    <location>
        <position position="1"/>
    </location>
</feature>
<evidence type="ECO:0000259" key="1">
    <source>
        <dbReference type="Pfam" id="PF16373"/>
    </source>
</evidence>
<comment type="caution">
    <text evidence="2">The sequence shown here is derived from an EMBL/GenBank/DDBJ whole genome shotgun (WGS) entry which is preliminary data.</text>
</comment>
<organism evidence="2 3">
    <name type="scientific">Bacteroides ovatus</name>
    <dbReference type="NCBI Taxonomy" id="28116"/>
    <lineage>
        <taxon>Bacteria</taxon>
        <taxon>Pseudomonadati</taxon>
        <taxon>Bacteroidota</taxon>
        <taxon>Bacteroidia</taxon>
        <taxon>Bacteroidales</taxon>
        <taxon>Bacteroidaceae</taxon>
        <taxon>Bacteroides</taxon>
    </lineage>
</organism>
<feature type="domain" description="DUF4985" evidence="1">
    <location>
        <begin position="3"/>
        <end position="58"/>
    </location>
</feature>
<dbReference type="EMBL" id="VWLE01001099">
    <property type="protein sequence ID" value="KAA3928772.1"/>
    <property type="molecule type" value="Genomic_DNA"/>
</dbReference>
<evidence type="ECO:0000313" key="2">
    <source>
        <dbReference type="EMBL" id="KAA3928772.1"/>
    </source>
</evidence>
<dbReference type="Pfam" id="PF16373">
    <property type="entry name" value="DUF4985"/>
    <property type="match status" value="1"/>
</dbReference>
<reference evidence="2 3" key="1">
    <citation type="journal article" date="2019" name="Nat. Med.">
        <title>A library of human gut bacterial isolates paired with longitudinal multiomics data enables mechanistic microbiome research.</title>
        <authorList>
            <person name="Poyet M."/>
            <person name="Groussin M."/>
            <person name="Gibbons S.M."/>
            <person name="Avila-Pacheco J."/>
            <person name="Jiang X."/>
            <person name="Kearney S.M."/>
            <person name="Perrotta A.R."/>
            <person name="Berdy B."/>
            <person name="Zhao S."/>
            <person name="Lieberman T.D."/>
            <person name="Swanson P.K."/>
            <person name="Smith M."/>
            <person name="Roesemann S."/>
            <person name="Alexander J.E."/>
            <person name="Rich S.A."/>
            <person name="Livny J."/>
            <person name="Vlamakis H."/>
            <person name="Clish C."/>
            <person name="Bullock K."/>
            <person name="Deik A."/>
            <person name="Scott J."/>
            <person name="Pierce K.A."/>
            <person name="Xavier R.J."/>
            <person name="Alm E.J."/>
        </authorList>
    </citation>
    <scope>NUCLEOTIDE SEQUENCE [LARGE SCALE GENOMIC DNA]</scope>
    <source>
        <strain evidence="2 3">BIOML-A163</strain>
    </source>
</reference>